<feature type="domain" description="Oligopeptidase F N-terminal" evidence="8">
    <location>
        <begin position="117"/>
        <end position="186"/>
    </location>
</feature>
<dbReference type="Pfam" id="PF08439">
    <property type="entry name" value="Peptidase_M3_N"/>
    <property type="match status" value="1"/>
</dbReference>
<comment type="similarity">
    <text evidence="6">Belongs to the peptidase M3B family.</text>
</comment>
<dbReference type="InterPro" id="IPR013647">
    <property type="entry name" value="OligopepF_N_dom"/>
</dbReference>
<dbReference type="EC" id="3.4.24.-" evidence="6"/>
<evidence type="ECO:0000259" key="8">
    <source>
        <dbReference type="Pfam" id="PF08439"/>
    </source>
</evidence>
<dbReference type="Proteomes" id="UP000594468">
    <property type="component" value="Chromosome"/>
</dbReference>
<evidence type="ECO:0000256" key="3">
    <source>
        <dbReference type="ARBA" id="ARBA00022801"/>
    </source>
</evidence>
<name>A0A7S8E9F7_9CHLR</name>
<evidence type="ECO:0000256" key="5">
    <source>
        <dbReference type="ARBA" id="ARBA00023049"/>
    </source>
</evidence>
<reference evidence="9 10" key="1">
    <citation type="submission" date="2020-02" db="EMBL/GenBank/DDBJ databases">
        <authorList>
            <person name="Zheng R.K."/>
            <person name="Sun C.M."/>
        </authorList>
    </citation>
    <scope>NUCLEOTIDE SEQUENCE [LARGE SCALE GENOMIC DNA]</scope>
    <source>
        <strain evidence="10">rifampicinis</strain>
    </source>
</reference>
<evidence type="ECO:0000256" key="1">
    <source>
        <dbReference type="ARBA" id="ARBA00022670"/>
    </source>
</evidence>
<dbReference type="Pfam" id="PF01432">
    <property type="entry name" value="Peptidase_M3"/>
    <property type="match status" value="1"/>
</dbReference>
<sequence>MAVENPVLARADVPQAATWNRESVFADVEAWQKEYETVQSELPQLEAYPGTLSQGAAQWANYNDLAEDLARRVSKLAFYARMSVSVDGNDMVAKQLVGQIMGLYGQFSSLTAFADPELLNIGQETLEEWMTSEPRLSHMGKAIDDLFRLQPHVRSAEVEAILGMLSESFGGAQQTATELANTDLQFEPAHDEDDQPTSVNQSVRGVAIGSNDRTLRRTVWQNYMDGYLTYKNTFASAYLTDVKQQAFETRVRKYDSTLERMLSAHNLPTAVFHNLVDTFQKNLPTWHRYWDVRRRALGYDTIHPWDIWAPLTNNSPKINFEESVDLISEGLAPLGDDYVEILRKGCLEERWVDSSLNEGKRQGAFSFGTYDTFPFIMMSHSNDLGSVSTLAHELGHSMHSYYSRKTQPFVYSGYSMFVAEVASNFNQALTRAYLFEKYADDRDFQLTQIQEAMDNFHRYFFIMPTLARFEYEVHNRVMAGKPLTADTLNGLMSDLFAEGYGDTMTDDPERTGITWATFGHLFVPFYTFQYSTGISAAHALATDILAGDGNAVENYREFLTLGSRVYPMQALQTAGVDMTTPEAVEKTFAVLSDLVDRLESLIE</sequence>
<keyword evidence="5 6" id="KW-0482">Metalloprotease</keyword>
<organism evidence="9 10">
    <name type="scientific">Phototrophicus methaneseepsis</name>
    <dbReference type="NCBI Taxonomy" id="2710758"/>
    <lineage>
        <taxon>Bacteria</taxon>
        <taxon>Bacillati</taxon>
        <taxon>Chloroflexota</taxon>
        <taxon>Candidatus Thermofontia</taxon>
        <taxon>Phototrophicales</taxon>
        <taxon>Phototrophicaceae</taxon>
        <taxon>Phototrophicus</taxon>
    </lineage>
</organism>
<evidence type="ECO:0000256" key="4">
    <source>
        <dbReference type="ARBA" id="ARBA00022833"/>
    </source>
</evidence>
<dbReference type="SUPFAM" id="SSF55486">
    <property type="entry name" value="Metalloproteases ('zincins'), catalytic domain"/>
    <property type="match status" value="1"/>
</dbReference>
<dbReference type="InterPro" id="IPR004438">
    <property type="entry name" value="Peptidase_M3B"/>
</dbReference>
<proteinExistence type="inferred from homology"/>
<dbReference type="Gene3D" id="1.20.140.70">
    <property type="entry name" value="Oligopeptidase f, N-terminal domain"/>
    <property type="match status" value="1"/>
</dbReference>
<keyword evidence="4 6" id="KW-0862">Zinc</keyword>
<dbReference type="AlphaFoldDB" id="A0A7S8E9F7"/>
<feature type="domain" description="Peptidase M3A/M3B catalytic" evidence="7">
    <location>
        <begin position="210"/>
        <end position="589"/>
    </location>
</feature>
<dbReference type="Gene3D" id="1.10.1370.20">
    <property type="entry name" value="Oligoendopeptidase f, C-terminal domain"/>
    <property type="match status" value="1"/>
</dbReference>
<evidence type="ECO:0000256" key="2">
    <source>
        <dbReference type="ARBA" id="ARBA00022723"/>
    </source>
</evidence>
<dbReference type="KEGG" id="pmet:G4Y79_24040"/>
<dbReference type="InterPro" id="IPR001567">
    <property type="entry name" value="Pept_M3A_M3B_dom"/>
</dbReference>
<dbReference type="NCBIfam" id="TIGR00181">
    <property type="entry name" value="pepF"/>
    <property type="match status" value="1"/>
</dbReference>
<dbReference type="EMBL" id="CP062983">
    <property type="protein sequence ID" value="QPC82718.1"/>
    <property type="molecule type" value="Genomic_DNA"/>
</dbReference>
<keyword evidence="1 6" id="KW-0645">Protease</keyword>
<dbReference type="GO" id="GO:0046872">
    <property type="term" value="F:metal ion binding"/>
    <property type="evidence" value="ECO:0007669"/>
    <property type="project" value="UniProtKB-UniRule"/>
</dbReference>
<accession>A0A7S8E9F7</accession>
<comment type="cofactor">
    <cofactor evidence="6">
        <name>Zn(2+)</name>
        <dbReference type="ChEBI" id="CHEBI:29105"/>
    </cofactor>
    <text evidence="6">Binds 1 zinc ion.</text>
</comment>
<keyword evidence="2 6" id="KW-0479">Metal-binding</keyword>
<comment type="function">
    <text evidence="6">Has oligopeptidase activity and degrades a variety of small bioactive peptides.</text>
</comment>
<evidence type="ECO:0000259" key="7">
    <source>
        <dbReference type="Pfam" id="PF01432"/>
    </source>
</evidence>
<keyword evidence="10" id="KW-1185">Reference proteome</keyword>
<evidence type="ECO:0000256" key="6">
    <source>
        <dbReference type="RuleBase" id="RU368091"/>
    </source>
</evidence>
<dbReference type="GO" id="GO:0004222">
    <property type="term" value="F:metalloendopeptidase activity"/>
    <property type="evidence" value="ECO:0007669"/>
    <property type="project" value="UniProtKB-UniRule"/>
</dbReference>
<protein>
    <recommendedName>
        <fullName evidence="6">Oligopeptidase F</fullName>
        <ecNumber evidence="6">3.4.24.-</ecNumber>
    </recommendedName>
</protein>
<gene>
    <name evidence="9" type="primary">pepF</name>
    <name evidence="9" type="ORF">G4Y79_24040</name>
</gene>
<dbReference type="RefSeq" id="WP_195170787.1">
    <property type="nucleotide sequence ID" value="NZ_CP062983.1"/>
</dbReference>
<keyword evidence="3 6" id="KW-0378">Hydrolase</keyword>
<dbReference type="GO" id="GO:0006508">
    <property type="term" value="P:proteolysis"/>
    <property type="evidence" value="ECO:0007669"/>
    <property type="project" value="UniProtKB-KW"/>
</dbReference>
<dbReference type="CDD" id="cd09608">
    <property type="entry name" value="M3B_PepF"/>
    <property type="match status" value="1"/>
</dbReference>
<evidence type="ECO:0000313" key="10">
    <source>
        <dbReference type="Proteomes" id="UP000594468"/>
    </source>
</evidence>
<dbReference type="InterPro" id="IPR042088">
    <property type="entry name" value="OligoPept_F_C"/>
</dbReference>
<evidence type="ECO:0000313" key="9">
    <source>
        <dbReference type="EMBL" id="QPC82718.1"/>
    </source>
</evidence>